<gene>
    <name evidence="1" type="ORF">SAMN05421738_10260</name>
</gene>
<accession>A0A1I4T5K8</accession>
<organism evidence="1 2">
    <name type="scientific">Algoriella xinjiangensis</name>
    <dbReference type="NCBI Taxonomy" id="684065"/>
    <lineage>
        <taxon>Bacteria</taxon>
        <taxon>Pseudomonadati</taxon>
        <taxon>Bacteroidota</taxon>
        <taxon>Flavobacteriia</taxon>
        <taxon>Flavobacteriales</taxon>
        <taxon>Weeksellaceae</taxon>
        <taxon>Algoriella</taxon>
    </lineage>
</organism>
<reference evidence="2" key="1">
    <citation type="submission" date="2016-10" db="EMBL/GenBank/DDBJ databases">
        <authorList>
            <person name="Varghese N."/>
            <person name="Submissions S."/>
        </authorList>
    </citation>
    <scope>NUCLEOTIDE SEQUENCE [LARGE SCALE GENOMIC DNA]</scope>
    <source>
        <strain evidence="2">XJ109</strain>
    </source>
</reference>
<dbReference type="STRING" id="684065.SAMN05421738_10260"/>
<evidence type="ECO:0000313" key="2">
    <source>
        <dbReference type="Proteomes" id="UP000199149"/>
    </source>
</evidence>
<dbReference type="EMBL" id="FOUZ01000002">
    <property type="protein sequence ID" value="SFM71931.1"/>
    <property type="molecule type" value="Genomic_DNA"/>
</dbReference>
<dbReference type="Proteomes" id="UP000199149">
    <property type="component" value="Unassembled WGS sequence"/>
</dbReference>
<dbReference type="AlphaFoldDB" id="A0A1I4T5K8"/>
<name>A0A1I4T5K8_9FLAO</name>
<proteinExistence type="predicted"/>
<sequence>MKITIPTPCSEKLNDVNFCSKCQHQIIDFSQLEDQTVSKEFEKNKVYCGIFSPNQLGRNIVSKTISNIAVFSAIGLIGTTANAQEKITCTETPQPKNETIQNETIEFKIIVNKSDAKDSYSSIISYRLLVNNEIIEENIEVGKEYTIKFEHPKNSHLNVRLASNQNQYQLSRNYTSNNLPKEIKLQLSDFKLKPIIMGKIAVKR</sequence>
<keyword evidence="2" id="KW-1185">Reference proteome</keyword>
<dbReference type="OrthoDB" id="7432683at2"/>
<evidence type="ECO:0000313" key="1">
    <source>
        <dbReference type="EMBL" id="SFM71931.1"/>
    </source>
</evidence>
<protein>
    <submittedName>
        <fullName evidence="1">Uncharacterized protein</fullName>
    </submittedName>
</protein>
<dbReference type="RefSeq" id="WP_092906001.1">
    <property type="nucleotide sequence ID" value="NZ_FOUZ01000002.1"/>
</dbReference>